<name>A0ACB9L537_9MYRT</name>
<proteinExistence type="predicted"/>
<sequence length="178" mass="19438">MSYFFNDSDSRRPLSDNQLLVADSDNTIKVIVAVSNGNELKLGYELNTFVGIDLSGNELHGVIPVGIFCLQGVQYLNLSYNFLCGRFPAFEVMHSSVALDLSHNSLSGQVPDNVSSLHNLTLLNLSYNCFSGLISQQQGYGRFPGAFAGNPKLCVESTGRECGKDSDPAYPVKTFEKK</sequence>
<evidence type="ECO:0000313" key="1">
    <source>
        <dbReference type="EMBL" id="KAI4304078.1"/>
    </source>
</evidence>
<keyword evidence="2" id="KW-1185">Reference proteome</keyword>
<reference evidence="2" key="1">
    <citation type="journal article" date="2023" name="Front. Plant Sci.">
        <title>Chromosomal-level genome assembly of Melastoma candidum provides insights into trichome evolution.</title>
        <authorList>
            <person name="Zhong Y."/>
            <person name="Wu W."/>
            <person name="Sun C."/>
            <person name="Zou P."/>
            <person name="Liu Y."/>
            <person name="Dai S."/>
            <person name="Zhou R."/>
        </authorList>
    </citation>
    <scope>NUCLEOTIDE SEQUENCE [LARGE SCALE GENOMIC DNA]</scope>
</reference>
<accession>A0ACB9L537</accession>
<protein>
    <submittedName>
        <fullName evidence="1">Uncharacterized protein</fullName>
    </submittedName>
</protein>
<dbReference type="EMBL" id="CM042891">
    <property type="protein sequence ID" value="KAI4304078.1"/>
    <property type="molecule type" value="Genomic_DNA"/>
</dbReference>
<organism evidence="1 2">
    <name type="scientific">Melastoma candidum</name>
    <dbReference type="NCBI Taxonomy" id="119954"/>
    <lineage>
        <taxon>Eukaryota</taxon>
        <taxon>Viridiplantae</taxon>
        <taxon>Streptophyta</taxon>
        <taxon>Embryophyta</taxon>
        <taxon>Tracheophyta</taxon>
        <taxon>Spermatophyta</taxon>
        <taxon>Magnoliopsida</taxon>
        <taxon>eudicotyledons</taxon>
        <taxon>Gunneridae</taxon>
        <taxon>Pentapetalae</taxon>
        <taxon>rosids</taxon>
        <taxon>malvids</taxon>
        <taxon>Myrtales</taxon>
        <taxon>Melastomataceae</taxon>
        <taxon>Melastomatoideae</taxon>
        <taxon>Melastomateae</taxon>
        <taxon>Melastoma</taxon>
    </lineage>
</organism>
<gene>
    <name evidence="1" type="ORF">MLD38_039638</name>
</gene>
<dbReference type="Proteomes" id="UP001057402">
    <property type="component" value="Chromosome 12"/>
</dbReference>
<comment type="caution">
    <text evidence="1">The sequence shown here is derived from an EMBL/GenBank/DDBJ whole genome shotgun (WGS) entry which is preliminary data.</text>
</comment>
<evidence type="ECO:0000313" key="2">
    <source>
        <dbReference type="Proteomes" id="UP001057402"/>
    </source>
</evidence>